<dbReference type="InterPro" id="IPR046980">
    <property type="entry name" value="KefG/KefF"/>
</dbReference>
<dbReference type="PANTHER" id="PTHR47307:SF1">
    <property type="entry name" value="GLUTATHIONE-REGULATED POTASSIUM-EFFLUX SYSTEM ANCILLARY PROTEIN KEFG"/>
    <property type="match status" value="1"/>
</dbReference>
<evidence type="ECO:0000259" key="2">
    <source>
        <dbReference type="Pfam" id="PF02525"/>
    </source>
</evidence>
<dbReference type="RefSeq" id="WP_237443700.1">
    <property type="nucleotide sequence ID" value="NZ_CAKLPX010000001.1"/>
</dbReference>
<protein>
    <submittedName>
        <fullName evidence="3">Glutathione-regulated potassium-efflux system ancillary protein KefG</fullName>
        <ecNumber evidence="3">1.6.5.2</ecNumber>
    </submittedName>
</protein>
<accession>A0ABM9ACW1</accession>
<dbReference type="Gene3D" id="3.40.50.360">
    <property type="match status" value="1"/>
</dbReference>
<name>A0ABM9ACW1_9GAMM</name>
<dbReference type="Pfam" id="PF02525">
    <property type="entry name" value="Flavodoxin_2"/>
    <property type="match status" value="1"/>
</dbReference>
<dbReference type="GO" id="GO:0003955">
    <property type="term" value="F:NAD(P)H dehydrogenase (quinone) activity"/>
    <property type="evidence" value="ECO:0007669"/>
    <property type="project" value="UniProtKB-EC"/>
</dbReference>
<dbReference type="SUPFAM" id="SSF52218">
    <property type="entry name" value="Flavoproteins"/>
    <property type="match status" value="1"/>
</dbReference>
<keyword evidence="4" id="KW-1185">Reference proteome</keyword>
<gene>
    <name evidence="3" type="primary">kefG</name>
    <name evidence="3" type="ORF">SIN8267_01139</name>
</gene>
<reference evidence="3" key="1">
    <citation type="submission" date="2021-12" db="EMBL/GenBank/DDBJ databases">
        <authorList>
            <person name="Rodrigo-Torres L."/>
            <person name="Arahal R. D."/>
            <person name="Lucena T."/>
        </authorList>
    </citation>
    <scope>NUCLEOTIDE SEQUENCE</scope>
    <source>
        <strain evidence="3">CECT 8267</strain>
    </source>
</reference>
<keyword evidence="1 3" id="KW-0560">Oxidoreductase</keyword>
<evidence type="ECO:0000256" key="1">
    <source>
        <dbReference type="ARBA" id="ARBA00023002"/>
    </source>
</evidence>
<sequence>MADSAQKILILFAHPSQDRSEVNRALFQQCQHQDNITAVDLYGEYPDYHINIEREQQRLVTHDIIIFLYPLYWYSTPAILKEWQDLVLEYGFAYGADGTALEGKTFFCAISAGGPEEAYQQQGFNHFTLNELLQPIEQTARLTGMRYLPPFALFSSRTAVDEGRLPAHIDDWQRLLTALQQGRLNLKLARQQNRLNNPLTTLIEAEL</sequence>
<dbReference type="EC" id="1.6.5.2" evidence="3"/>
<feature type="domain" description="Flavodoxin-like fold" evidence="2">
    <location>
        <begin position="7"/>
        <end position="174"/>
    </location>
</feature>
<proteinExistence type="predicted"/>
<evidence type="ECO:0000313" key="4">
    <source>
        <dbReference type="Proteomes" id="UP000838100"/>
    </source>
</evidence>
<organism evidence="3 4">
    <name type="scientific">Sinobacterium norvegicum</name>
    <dbReference type="NCBI Taxonomy" id="1641715"/>
    <lineage>
        <taxon>Bacteria</taxon>
        <taxon>Pseudomonadati</taxon>
        <taxon>Pseudomonadota</taxon>
        <taxon>Gammaproteobacteria</taxon>
        <taxon>Cellvibrionales</taxon>
        <taxon>Spongiibacteraceae</taxon>
        <taxon>Sinobacterium</taxon>
    </lineage>
</organism>
<dbReference type="InterPro" id="IPR029039">
    <property type="entry name" value="Flavoprotein-like_sf"/>
</dbReference>
<comment type="caution">
    <text evidence="3">The sequence shown here is derived from an EMBL/GenBank/DDBJ whole genome shotgun (WGS) entry which is preliminary data.</text>
</comment>
<dbReference type="EMBL" id="CAKLPX010000001">
    <property type="protein sequence ID" value="CAH0991038.1"/>
    <property type="molecule type" value="Genomic_DNA"/>
</dbReference>
<dbReference type="Proteomes" id="UP000838100">
    <property type="component" value="Unassembled WGS sequence"/>
</dbReference>
<dbReference type="PANTHER" id="PTHR47307">
    <property type="entry name" value="GLUTATHIONE-REGULATED POTASSIUM-EFFLUX SYSTEM ANCILLARY PROTEIN KEFG"/>
    <property type="match status" value="1"/>
</dbReference>
<evidence type="ECO:0000313" key="3">
    <source>
        <dbReference type="EMBL" id="CAH0991038.1"/>
    </source>
</evidence>
<dbReference type="InterPro" id="IPR003680">
    <property type="entry name" value="Flavodoxin_fold"/>
</dbReference>